<evidence type="ECO:0000259" key="6">
    <source>
        <dbReference type="Pfam" id="PF04101"/>
    </source>
</evidence>
<evidence type="ECO:0000256" key="4">
    <source>
        <dbReference type="ARBA" id="ARBA00022679"/>
    </source>
</evidence>
<name>A0A7S2GPJ2_9EUKA</name>
<dbReference type="GO" id="GO:0031969">
    <property type="term" value="C:chloroplast membrane"/>
    <property type="evidence" value="ECO:0007669"/>
    <property type="project" value="UniProtKB-SubCell"/>
</dbReference>
<dbReference type="Pfam" id="PF04101">
    <property type="entry name" value="Glyco_tran_28_C"/>
    <property type="match status" value="1"/>
</dbReference>
<keyword evidence="4" id="KW-0808">Transferase</keyword>
<dbReference type="SUPFAM" id="SSF53756">
    <property type="entry name" value="UDP-Glycosyltransferase/glycogen phosphorylase"/>
    <property type="match status" value="1"/>
</dbReference>
<dbReference type="AlphaFoldDB" id="A0A7S2GPJ2"/>
<evidence type="ECO:0000259" key="7">
    <source>
        <dbReference type="Pfam" id="PF06925"/>
    </source>
</evidence>
<evidence type="ECO:0000256" key="5">
    <source>
        <dbReference type="ARBA" id="ARBA00046299"/>
    </source>
</evidence>
<evidence type="ECO:0000256" key="2">
    <source>
        <dbReference type="ARBA" id="ARBA00012615"/>
    </source>
</evidence>
<feature type="domain" description="Glycosyl transferase family 28 C-terminal" evidence="6">
    <location>
        <begin position="189"/>
        <end position="349"/>
    </location>
</feature>
<comment type="subcellular location">
    <subcellularLocation>
        <location evidence="5">Plastid</location>
        <location evidence="5">Chloroplast membrane</location>
    </subcellularLocation>
</comment>
<dbReference type="PANTHER" id="PTHR43025:SF3">
    <property type="entry name" value="MONOGALACTOSYLDIACYLGLYCEROL SYNTHASE 1, CHLOROPLASTIC"/>
    <property type="match status" value="1"/>
</dbReference>
<dbReference type="EMBL" id="HBGU01036173">
    <property type="protein sequence ID" value="CAD9461719.1"/>
    <property type="molecule type" value="Transcribed_RNA"/>
</dbReference>
<comment type="similarity">
    <text evidence="1">Belongs to the glycosyltransferase 28 family.</text>
</comment>
<dbReference type="InterPro" id="IPR007235">
    <property type="entry name" value="Glyco_trans_28_C"/>
</dbReference>
<dbReference type="Gene3D" id="3.40.50.2000">
    <property type="entry name" value="Glycogen Phosphorylase B"/>
    <property type="match status" value="1"/>
</dbReference>
<feature type="domain" description="Diacylglycerol glucosyltransferase N-terminal" evidence="7">
    <location>
        <begin position="2"/>
        <end position="149"/>
    </location>
</feature>
<gene>
    <name evidence="8" type="ORF">CBRE1094_LOCUS19851</name>
</gene>
<dbReference type="EC" id="2.4.1.46" evidence="2"/>
<evidence type="ECO:0000313" key="8">
    <source>
        <dbReference type="EMBL" id="CAD9461719.1"/>
    </source>
</evidence>
<evidence type="ECO:0000256" key="3">
    <source>
        <dbReference type="ARBA" id="ARBA00022676"/>
    </source>
</evidence>
<protein>
    <recommendedName>
        <fullName evidence="2">monogalactosyldiacylglycerol synthase</fullName>
        <ecNumber evidence="2">2.4.1.46</ecNumber>
    </recommendedName>
</protein>
<proteinExistence type="inferred from homology"/>
<dbReference type="GO" id="GO:0046509">
    <property type="term" value="F:1,2-diacylglycerol 3-beta-galactosyltransferase activity"/>
    <property type="evidence" value="ECO:0007669"/>
    <property type="project" value="UniProtKB-EC"/>
</dbReference>
<dbReference type="PANTHER" id="PTHR43025">
    <property type="entry name" value="MONOGALACTOSYLDIACYLGLYCEROL SYNTHASE"/>
    <property type="match status" value="1"/>
</dbReference>
<dbReference type="GO" id="GO:0009247">
    <property type="term" value="P:glycolipid biosynthetic process"/>
    <property type="evidence" value="ECO:0007669"/>
    <property type="project" value="InterPro"/>
</dbReference>
<accession>A0A7S2GPJ2</accession>
<keyword evidence="3" id="KW-0328">Glycosyltransferase</keyword>
<dbReference type="Pfam" id="PF06925">
    <property type="entry name" value="MGDG_synth"/>
    <property type="match status" value="1"/>
</dbReference>
<reference evidence="8" key="1">
    <citation type="submission" date="2021-01" db="EMBL/GenBank/DDBJ databases">
        <authorList>
            <person name="Corre E."/>
            <person name="Pelletier E."/>
            <person name="Niang G."/>
            <person name="Scheremetjew M."/>
            <person name="Finn R."/>
            <person name="Kale V."/>
            <person name="Holt S."/>
            <person name="Cochrane G."/>
            <person name="Meng A."/>
            <person name="Brown T."/>
            <person name="Cohen L."/>
        </authorList>
    </citation>
    <scope>NUCLEOTIDE SEQUENCE</scope>
    <source>
        <strain evidence="8">UTEX LB 985</strain>
    </source>
</reference>
<sequence length="367" mass="39288">MVDMFVESGRWPFSDYPAIYKDLAAVPWLWKLVAFDLGASPIGIFGYDLLMDVICRTKFRQLLEASPRPDLVVSVHPLLQHVPLLALTDADGGTRTTPFATVVTDLGSAHPSWFDSRVDRCYVPSEALRVQAKGRGLNAEQIVQHGLPIRRGFWKESSTMDGLDDGSVAASTEKEKWRSELGLVAGVPTVLVVGGGDGMGGLVGAAQAIGRGLGEGRGRPDESQLVVICGRNSDAVASLEKALWPSNVHVSVRGFVSNMDEWMAASDLLVTKAGPGTIAEASVMGLPCVLNSFLPGQESGNVDFVREMGFGEYSSDPEEVAALVVQYLGDETRLAEMAQAARQAGRPEATQSIARGLARMLGEELST</sequence>
<dbReference type="InterPro" id="IPR009695">
    <property type="entry name" value="Diacylglyc_glucosyltr_N"/>
</dbReference>
<evidence type="ECO:0000256" key="1">
    <source>
        <dbReference type="ARBA" id="ARBA00006962"/>
    </source>
</evidence>
<dbReference type="InterPro" id="IPR050519">
    <property type="entry name" value="Glycosyltransf_28_UgtP"/>
</dbReference>
<organism evidence="8">
    <name type="scientific">Haptolina brevifila</name>
    <dbReference type="NCBI Taxonomy" id="156173"/>
    <lineage>
        <taxon>Eukaryota</taxon>
        <taxon>Haptista</taxon>
        <taxon>Haptophyta</taxon>
        <taxon>Prymnesiophyceae</taxon>
        <taxon>Prymnesiales</taxon>
        <taxon>Prymnesiaceae</taxon>
        <taxon>Haptolina</taxon>
    </lineage>
</organism>